<keyword evidence="1 3" id="KW-0556">Organic radical</keyword>
<dbReference type="PROSITE" id="PS51149">
    <property type="entry name" value="GLY_RADICAL_2"/>
    <property type="match status" value="1"/>
</dbReference>
<keyword evidence="2" id="KW-0456">Lyase</keyword>
<sequence length="733" mass="82802">MTAKTKFLREQTLSGANKSMRTPLPTDWSTADLPYSLPERKALGLKMIMEKMPLFIGEEELIVGTRTFFKPNPGNEDGHDRFEYNLYSGVPYINQKDIQLFGCDQSWVNKTHYTPDFSILLEKGVGGILASAEERKKDPALTQCQREFLSSVIIAYTGLQTLILRYGDYAAELARKAEGEEKARLSEIASVCRKISAQPPETFRESVQLLWFGHLGTILESFEFINYGRLDVILGKYLGDTPREEARQLLECLLLKMYDQADLNTTYLNKYAAQLVVTLGGVLENGENAVNEVSMLFLDAIDSVRLPEPEFNLRINSKNPPEFLERAAKLSISGCNFVSYYNDDLFVESMSKAGLPVEIARQYGFDLCQDINIPGKSDFYVAADISLSHILLDLLNQNMHFSTFDQLFQAYKEKIAANIRESAEKFNQAQEHLMKFREERFDEYFADIREKGLPADWYGRSPMCPLPYLSGLFHGTVENAADMVYESYPIKEKGIMLGTSTEALNSLAAIKKVVYDDKRCTLEDVVKACQENYQGEGQEILRNLLWNAPKWGNDDDYADSIAVDLLEYNLTEISKYKTFSGGQMLAGIHQPHPVPTGERLAATPEGRFAHTPAAVTLTPESGTMKNGPTAALKSASKLNPELIQWNFCVMVNYFASVFKGNDGVKVFQDLLTGYFKRGGLQHQPNILDVNELKLAQIEPEKYKDLIVRLWGVSAHFVDLPRELQDEMIARFSY</sequence>
<evidence type="ECO:0000313" key="7">
    <source>
        <dbReference type="Proteomes" id="UP000824002"/>
    </source>
</evidence>
<comment type="caution">
    <text evidence="6">The sequence shown here is derived from an EMBL/GenBank/DDBJ whole genome shotgun (WGS) entry which is preliminary data.</text>
</comment>
<feature type="modified residue" description="Glycine radical" evidence="3">
    <location>
        <position position="711"/>
    </location>
</feature>
<evidence type="ECO:0000256" key="1">
    <source>
        <dbReference type="ARBA" id="ARBA00022818"/>
    </source>
</evidence>
<evidence type="ECO:0000256" key="2">
    <source>
        <dbReference type="ARBA" id="ARBA00023239"/>
    </source>
</evidence>
<dbReference type="PANTHER" id="PTHR43641:SF2">
    <property type="entry name" value="DEHYDRATASE YBIW-RELATED"/>
    <property type="match status" value="1"/>
</dbReference>
<dbReference type="InterPro" id="IPR051215">
    <property type="entry name" value="GRE"/>
</dbReference>
<protein>
    <submittedName>
        <fullName evidence="6">Uncharacterized protein</fullName>
    </submittedName>
</protein>
<name>A0A9D1FNL9_9FIRM</name>
<organism evidence="6 7">
    <name type="scientific">Candidatus Merdivicinus excrementipullorum</name>
    <dbReference type="NCBI Taxonomy" id="2840867"/>
    <lineage>
        <taxon>Bacteria</taxon>
        <taxon>Bacillati</taxon>
        <taxon>Bacillota</taxon>
        <taxon>Clostridia</taxon>
        <taxon>Eubacteriales</taxon>
        <taxon>Oscillospiraceae</taxon>
        <taxon>Oscillospiraceae incertae sedis</taxon>
        <taxon>Candidatus Merdivicinus</taxon>
    </lineage>
</organism>
<dbReference type="Gene3D" id="3.20.70.20">
    <property type="match status" value="1"/>
</dbReference>
<feature type="domain" description="PFL" evidence="5">
    <location>
        <begin position="1"/>
        <end position="608"/>
    </location>
</feature>
<dbReference type="Proteomes" id="UP000824002">
    <property type="component" value="Unassembled WGS sequence"/>
</dbReference>
<evidence type="ECO:0000259" key="5">
    <source>
        <dbReference type="PROSITE" id="PS51554"/>
    </source>
</evidence>
<gene>
    <name evidence="6" type="ORF">IAB51_08630</name>
</gene>
<dbReference type="GO" id="GO:0016829">
    <property type="term" value="F:lyase activity"/>
    <property type="evidence" value="ECO:0007669"/>
    <property type="project" value="UniProtKB-KW"/>
</dbReference>
<dbReference type="SUPFAM" id="SSF51998">
    <property type="entry name" value="PFL-like glycyl radical enzymes"/>
    <property type="match status" value="1"/>
</dbReference>
<dbReference type="PANTHER" id="PTHR43641">
    <property type="entry name" value="FORMATE ACETYLTRANSFERASE 3-RELATED"/>
    <property type="match status" value="1"/>
</dbReference>
<dbReference type="Pfam" id="PF01228">
    <property type="entry name" value="Gly_radical"/>
    <property type="match status" value="1"/>
</dbReference>
<proteinExistence type="predicted"/>
<evidence type="ECO:0000313" key="6">
    <source>
        <dbReference type="EMBL" id="HIS76859.1"/>
    </source>
</evidence>
<accession>A0A9D1FNL9</accession>
<dbReference type="InterPro" id="IPR001150">
    <property type="entry name" value="Gly_radical"/>
</dbReference>
<dbReference type="Pfam" id="PF02901">
    <property type="entry name" value="PFL-like"/>
    <property type="match status" value="1"/>
</dbReference>
<dbReference type="InterPro" id="IPR004184">
    <property type="entry name" value="PFL_dom"/>
</dbReference>
<dbReference type="GO" id="GO:0005829">
    <property type="term" value="C:cytosol"/>
    <property type="evidence" value="ECO:0007669"/>
    <property type="project" value="TreeGrafter"/>
</dbReference>
<dbReference type="PROSITE" id="PS51554">
    <property type="entry name" value="PFL"/>
    <property type="match status" value="1"/>
</dbReference>
<evidence type="ECO:0000259" key="4">
    <source>
        <dbReference type="PROSITE" id="PS51149"/>
    </source>
</evidence>
<reference evidence="6" key="2">
    <citation type="journal article" date="2021" name="PeerJ">
        <title>Extensive microbial diversity within the chicken gut microbiome revealed by metagenomics and culture.</title>
        <authorList>
            <person name="Gilroy R."/>
            <person name="Ravi A."/>
            <person name="Getino M."/>
            <person name="Pursley I."/>
            <person name="Horton D.L."/>
            <person name="Alikhan N.F."/>
            <person name="Baker D."/>
            <person name="Gharbi K."/>
            <person name="Hall N."/>
            <person name="Watson M."/>
            <person name="Adriaenssens E.M."/>
            <person name="Foster-Nyarko E."/>
            <person name="Jarju S."/>
            <person name="Secka A."/>
            <person name="Antonio M."/>
            <person name="Oren A."/>
            <person name="Chaudhuri R.R."/>
            <person name="La Ragione R."/>
            <person name="Hildebrand F."/>
            <person name="Pallen M.J."/>
        </authorList>
    </citation>
    <scope>NUCLEOTIDE SEQUENCE</scope>
    <source>
        <strain evidence="6">CHK199-13235</strain>
    </source>
</reference>
<evidence type="ECO:0000256" key="3">
    <source>
        <dbReference type="PROSITE-ProRule" id="PRU00493"/>
    </source>
</evidence>
<dbReference type="AlphaFoldDB" id="A0A9D1FNL9"/>
<feature type="domain" description="Glycine radical" evidence="4">
    <location>
        <begin position="615"/>
        <end position="733"/>
    </location>
</feature>
<dbReference type="EMBL" id="DVJP01000055">
    <property type="protein sequence ID" value="HIS76859.1"/>
    <property type="molecule type" value="Genomic_DNA"/>
</dbReference>
<reference evidence="6" key="1">
    <citation type="submission" date="2020-10" db="EMBL/GenBank/DDBJ databases">
        <authorList>
            <person name="Gilroy R."/>
        </authorList>
    </citation>
    <scope>NUCLEOTIDE SEQUENCE</scope>
    <source>
        <strain evidence="6">CHK199-13235</strain>
    </source>
</reference>